<keyword evidence="15" id="KW-0175">Coiled coil</keyword>
<evidence type="ECO:0000313" key="16">
    <source>
        <dbReference type="EMBL" id="KKS41181.1"/>
    </source>
</evidence>
<evidence type="ECO:0000256" key="9">
    <source>
        <dbReference type="ARBA" id="ARBA00023136"/>
    </source>
</evidence>
<evidence type="ECO:0000256" key="1">
    <source>
        <dbReference type="ARBA" id="ARBA00005513"/>
    </source>
</evidence>
<evidence type="ECO:0000256" key="3">
    <source>
        <dbReference type="ARBA" id="ARBA00022475"/>
    </source>
</evidence>
<keyword evidence="4 13" id="KW-0138">CF(0)</keyword>
<accession>A0A0G1B4A7</accession>
<dbReference type="EMBL" id="LCCW01000031">
    <property type="protein sequence ID" value="KKS41181.1"/>
    <property type="molecule type" value="Genomic_DNA"/>
</dbReference>
<comment type="caution">
    <text evidence="16">The sequence shown here is derived from an EMBL/GenBank/DDBJ whole genome shotgun (WGS) entry which is preliminary data.</text>
</comment>
<keyword evidence="8 13" id="KW-0406">Ion transport</keyword>
<organism evidence="16 17">
    <name type="scientific">Candidatus Kuenenbacteria bacterium GW2011_GWA2_42_15</name>
    <dbReference type="NCBI Taxonomy" id="1618677"/>
    <lineage>
        <taxon>Bacteria</taxon>
        <taxon>Candidatus Kueneniibacteriota</taxon>
    </lineage>
</organism>
<dbReference type="Gene3D" id="6.10.250.1580">
    <property type="match status" value="1"/>
</dbReference>
<keyword evidence="3 13" id="KW-1003">Cell membrane</keyword>
<keyword evidence="10 13" id="KW-0066">ATP synthesis</keyword>
<keyword evidence="5 13" id="KW-0812">Transmembrane</keyword>
<evidence type="ECO:0000256" key="14">
    <source>
        <dbReference type="RuleBase" id="RU003848"/>
    </source>
</evidence>
<sequence length="193" mass="21871">MLIKIINMFNHFIQIAQAAEEVSREAGSQSFTEILGIDGKLFAAQLVNFALVLFVLWRWVYRPLVKILNERSKKIEKSLKEAQEIEQRLANAKEEQAAILSGAKKEAAVILAKVESEATENNSRLVAEAEERINKQLAVARERLAEDRNKIVKEIKTETAAMIETALLKIIPARLDAETDKKVIKKFLEKDED</sequence>
<dbReference type="Proteomes" id="UP000034516">
    <property type="component" value="Unassembled WGS sequence"/>
</dbReference>
<dbReference type="InterPro" id="IPR050059">
    <property type="entry name" value="ATP_synthase_B_chain"/>
</dbReference>
<dbReference type="CDD" id="cd06503">
    <property type="entry name" value="ATP-synt_Fo_b"/>
    <property type="match status" value="1"/>
</dbReference>
<comment type="subcellular location">
    <subcellularLocation>
        <location evidence="13">Cell membrane</location>
        <topology evidence="13">Single-pass membrane protein</topology>
    </subcellularLocation>
    <subcellularLocation>
        <location evidence="12">Endomembrane system</location>
        <topology evidence="12">Single-pass membrane protein</topology>
    </subcellularLocation>
</comment>
<dbReference type="InterPro" id="IPR005864">
    <property type="entry name" value="ATP_synth_F0_bsu_bac"/>
</dbReference>
<dbReference type="PANTHER" id="PTHR33445">
    <property type="entry name" value="ATP SYNTHASE SUBUNIT B', CHLOROPLASTIC"/>
    <property type="match status" value="1"/>
</dbReference>
<evidence type="ECO:0000256" key="11">
    <source>
        <dbReference type="ARBA" id="ARBA00025198"/>
    </source>
</evidence>
<comment type="function">
    <text evidence="11 13">F(1)F(0) ATP synthase produces ATP from ADP in the presence of a proton or sodium gradient. F-type ATPases consist of two structural domains, F(1) containing the extramembraneous catalytic core and F(0) containing the membrane proton channel, linked together by a central stalk and a peripheral stalk. During catalysis, ATP synthesis in the catalytic domain of F(1) is coupled via a rotary mechanism of the central stalk subunits to proton translocation.</text>
</comment>
<evidence type="ECO:0000256" key="4">
    <source>
        <dbReference type="ARBA" id="ARBA00022547"/>
    </source>
</evidence>
<evidence type="ECO:0000256" key="8">
    <source>
        <dbReference type="ARBA" id="ARBA00023065"/>
    </source>
</evidence>
<dbReference type="NCBIfam" id="TIGR01144">
    <property type="entry name" value="ATP_synt_b"/>
    <property type="match status" value="1"/>
</dbReference>
<evidence type="ECO:0000256" key="10">
    <source>
        <dbReference type="ARBA" id="ARBA00023310"/>
    </source>
</evidence>
<comment type="similarity">
    <text evidence="1 13 14">Belongs to the ATPase B chain family.</text>
</comment>
<evidence type="ECO:0000313" key="17">
    <source>
        <dbReference type="Proteomes" id="UP000034516"/>
    </source>
</evidence>
<protein>
    <recommendedName>
        <fullName evidence="13">ATP synthase subunit b</fullName>
    </recommendedName>
    <alternativeName>
        <fullName evidence="13">ATP synthase F(0) sector subunit b</fullName>
    </alternativeName>
    <alternativeName>
        <fullName evidence="13">ATPase subunit I</fullName>
    </alternativeName>
    <alternativeName>
        <fullName evidence="13">F-type ATPase subunit b</fullName>
        <shortName evidence="13">F-ATPase subunit b</shortName>
    </alternativeName>
</protein>
<keyword evidence="7 13" id="KW-1133">Transmembrane helix</keyword>
<comment type="subunit">
    <text evidence="13">F-type ATPases have 2 components, F(1) - the catalytic core - and F(0) - the membrane proton channel. F(1) has five subunits: alpha(3), beta(3), gamma(1), delta(1), epsilon(1). F(0) has three main subunits: a(1), b(2) and c(10-14). The alpha and beta chains form an alternating ring which encloses part of the gamma chain. F(1) is attached to F(0) by a central stalk formed by the gamma and epsilon chains, while a peripheral stalk is formed by the delta and b chains.</text>
</comment>
<keyword evidence="2 13" id="KW-0813">Transport</keyword>
<dbReference type="PANTHER" id="PTHR33445:SF1">
    <property type="entry name" value="ATP SYNTHASE SUBUNIT B"/>
    <property type="match status" value="1"/>
</dbReference>
<dbReference type="AlphaFoldDB" id="A0A0G1B4A7"/>
<reference evidence="16 17" key="1">
    <citation type="journal article" date="2015" name="Nature">
        <title>rRNA introns, odd ribosomes, and small enigmatic genomes across a large radiation of phyla.</title>
        <authorList>
            <person name="Brown C.T."/>
            <person name="Hug L.A."/>
            <person name="Thomas B.C."/>
            <person name="Sharon I."/>
            <person name="Castelle C.J."/>
            <person name="Singh A."/>
            <person name="Wilkins M.J."/>
            <person name="Williams K.H."/>
            <person name="Banfield J.F."/>
        </authorList>
    </citation>
    <scope>NUCLEOTIDE SEQUENCE [LARGE SCALE GENOMIC DNA]</scope>
</reference>
<feature type="coiled-coil region" evidence="15">
    <location>
        <begin position="65"/>
        <end position="95"/>
    </location>
</feature>
<dbReference type="HAMAP" id="MF_01398">
    <property type="entry name" value="ATP_synth_b_bprime"/>
    <property type="match status" value="1"/>
</dbReference>
<evidence type="ECO:0000256" key="5">
    <source>
        <dbReference type="ARBA" id="ARBA00022692"/>
    </source>
</evidence>
<dbReference type="InterPro" id="IPR002146">
    <property type="entry name" value="ATP_synth_b/b'su_bac/chlpt"/>
</dbReference>
<keyword evidence="6 13" id="KW-0375">Hydrogen ion transport</keyword>
<name>A0A0G1B4A7_9BACT</name>
<dbReference type="Pfam" id="PF00430">
    <property type="entry name" value="ATP-synt_B"/>
    <property type="match status" value="1"/>
</dbReference>
<evidence type="ECO:0000256" key="2">
    <source>
        <dbReference type="ARBA" id="ARBA00022448"/>
    </source>
</evidence>
<dbReference type="GO" id="GO:0046961">
    <property type="term" value="F:proton-transporting ATPase activity, rotational mechanism"/>
    <property type="evidence" value="ECO:0007669"/>
    <property type="project" value="TreeGrafter"/>
</dbReference>
<evidence type="ECO:0000256" key="15">
    <source>
        <dbReference type="SAM" id="Coils"/>
    </source>
</evidence>
<evidence type="ECO:0000256" key="7">
    <source>
        <dbReference type="ARBA" id="ARBA00022989"/>
    </source>
</evidence>
<evidence type="ECO:0000256" key="6">
    <source>
        <dbReference type="ARBA" id="ARBA00022781"/>
    </source>
</evidence>
<dbReference type="GO" id="GO:0046933">
    <property type="term" value="F:proton-transporting ATP synthase activity, rotational mechanism"/>
    <property type="evidence" value="ECO:0007669"/>
    <property type="project" value="UniProtKB-UniRule"/>
</dbReference>
<gene>
    <name evidence="13" type="primary">atpF</name>
    <name evidence="16" type="ORF">UV02_C0031G0011</name>
</gene>
<dbReference type="GO" id="GO:0045259">
    <property type="term" value="C:proton-transporting ATP synthase complex"/>
    <property type="evidence" value="ECO:0007669"/>
    <property type="project" value="UniProtKB-KW"/>
</dbReference>
<keyword evidence="9 13" id="KW-0472">Membrane</keyword>
<evidence type="ECO:0000256" key="13">
    <source>
        <dbReference type="HAMAP-Rule" id="MF_01398"/>
    </source>
</evidence>
<comment type="function">
    <text evidence="13">Component of the F(0) channel, it forms part of the peripheral stalk, linking F(1) to F(0).</text>
</comment>
<evidence type="ECO:0000256" key="12">
    <source>
        <dbReference type="ARBA" id="ARBA00037847"/>
    </source>
</evidence>
<dbReference type="GO" id="GO:0005886">
    <property type="term" value="C:plasma membrane"/>
    <property type="evidence" value="ECO:0007669"/>
    <property type="project" value="UniProtKB-SubCell"/>
</dbReference>
<dbReference type="GO" id="GO:0012505">
    <property type="term" value="C:endomembrane system"/>
    <property type="evidence" value="ECO:0007669"/>
    <property type="project" value="UniProtKB-SubCell"/>
</dbReference>
<proteinExistence type="inferred from homology"/>